<gene>
    <name evidence="1" type="ORF">SAMN05444164_0654</name>
</gene>
<dbReference type="OrthoDB" id="72471at2"/>
<evidence type="ECO:0000313" key="1">
    <source>
        <dbReference type="EMBL" id="SEB95606.1"/>
    </source>
</evidence>
<sequence>MKDVPVIFSAPMVQALRANRKRMTRRLAWAKPFSVYGDEDGEQARRLRANGSKVSGADDTGLRIAWPPSPWQAVKPGDRLWVRETTSAEHRWTGTKPSLITDTEVWYWADGNPDDGDWTKPIVSIHMPRVFSRITLIVTDTKIERLQDITEADAELEGCRAFGPDPGFDGPVGGAADAFALLWTDLHRKGSWDENPEVVALTFQVIMANIDKPEARAA</sequence>
<organism evidence="1 2">
    <name type="scientific">Bradyrhizobium erythrophlei</name>
    <dbReference type="NCBI Taxonomy" id="1437360"/>
    <lineage>
        <taxon>Bacteria</taxon>
        <taxon>Pseudomonadati</taxon>
        <taxon>Pseudomonadota</taxon>
        <taxon>Alphaproteobacteria</taxon>
        <taxon>Hyphomicrobiales</taxon>
        <taxon>Nitrobacteraceae</taxon>
        <taxon>Bradyrhizobium</taxon>
    </lineage>
</organism>
<dbReference type="AlphaFoldDB" id="A0A1H4NK62"/>
<reference evidence="1 2" key="1">
    <citation type="submission" date="2016-10" db="EMBL/GenBank/DDBJ databases">
        <authorList>
            <person name="de Groot N.N."/>
        </authorList>
    </citation>
    <scope>NUCLEOTIDE SEQUENCE [LARGE SCALE GENOMIC DNA]</scope>
    <source>
        <strain evidence="1 2">MT12</strain>
    </source>
</reference>
<dbReference type="Proteomes" id="UP000198992">
    <property type="component" value="Unassembled WGS sequence"/>
</dbReference>
<dbReference type="RefSeq" id="WP_143046580.1">
    <property type="nucleotide sequence ID" value="NZ_FNTH01000001.1"/>
</dbReference>
<accession>A0A1H4NK62</accession>
<evidence type="ECO:0008006" key="3">
    <source>
        <dbReference type="Google" id="ProtNLM"/>
    </source>
</evidence>
<evidence type="ECO:0000313" key="2">
    <source>
        <dbReference type="Proteomes" id="UP000198992"/>
    </source>
</evidence>
<name>A0A1H4NK62_9BRAD</name>
<protein>
    <recommendedName>
        <fullName evidence="3">ASCH domain-containing protein</fullName>
    </recommendedName>
</protein>
<dbReference type="EMBL" id="FNTH01000001">
    <property type="protein sequence ID" value="SEB95606.1"/>
    <property type="molecule type" value="Genomic_DNA"/>
</dbReference>
<proteinExistence type="predicted"/>